<gene>
    <name evidence="5" type="ORF">D7Z54_09505</name>
</gene>
<dbReference type="AlphaFoldDB" id="A0A3R9P5Z9"/>
<dbReference type="InterPro" id="IPR000683">
    <property type="entry name" value="Gfo/Idh/MocA-like_OxRdtase_N"/>
</dbReference>
<dbReference type="OrthoDB" id="9815825at2"/>
<evidence type="ECO:0000256" key="1">
    <source>
        <dbReference type="ARBA" id="ARBA00010928"/>
    </source>
</evidence>
<dbReference type="InterPro" id="IPR050984">
    <property type="entry name" value="Gfo/Idh/MocA_domain"/>
</dbReference>
<dbReference type="Proteomes" id="UP000275076">
    <property type="component" value="Unassembled WGS sequence"/>
</dbReference>
<dbReference type="Pfam" id="PF01408">
    <property type="entry name" value="GFO_IDH_MocA"/>
    <property type="match status" value="1"/>
</dbReference>
<dbReference type="GO" id="GO:0000166">
    <property type="term" value="F:nucleotide binding"/>
    <property type="evidence" value="ECO:0007669"/>
    <property type="project" value="InterPro"/>
</dbReference>
<dbReference type="InterPro" id="IPR055170">
    <property type="entry name" value="GFO_IDH_MocA-like_dom"/>
</dbReference>
<dbReference type="InterPro" id="IPR036291">
    <property type="entry name" value="NAD(P)-bd_dom_sf"/>
</dbReference>
<name>A0A3R9P5Z9_9BACI</name>
<comment type="caution">
    <text evidence="5">The sequence shown here is derived from an EMBL/GenBank/DDBJ whole genome shotgun (WGS) entry which is preliminary data.</text>
</comment>
<comment type="similarity">
    <text evidence="1">Belongs to the Gfo/Idh/MocA family.</text>
</comment>
<dbReference type="PANTHER" id="PTHR22604:SF105">
    <property type="entry name" value="TRANS-1,2-DIHYDROBENZENE-1,2-DIOL DEHYDROGENASE"/>
    <property type="match status" value="1"/>
</dbReference>
<dbReference type="Pfam" id="PF22725">
    <property type="entry name" value="GFO_IDH_MocA_C3"/>
    <property type="match status" value="1"/>
</dbReference>
<evidence type="ECO:0000313" key="6">
    <source>
        <dbReference type="Proteomes" id="UP000275076"/>
    </source>
</evidence>
<protein>
    <submittedName>
        <fullName evidence="5">Gfo/Idh/MocA family oxidoreductase</fullName>
    </submittedName>
</protein>
<dbReference type="Gene3D" id="3.40.50.720">
    <property type="entry name" value="NAD(P)-binding Rossmann-like Domain"/>
    <property type="match status" value="1"/>
</dbReference>
<feature type="domain" description="Gfo/Idh/MocA-like oxidoreductase N-terminal" evidence="3">
    <location>
        <begin position="6"/>
        <end position="120"/>
    </location>
</feature>
<dbReference type="SUPFAM" id="SSF55347">
    <property type="entry name" value="Glyceraldehyde-3-phosphate dehydrogenase-like, C-terminal domain"/>
    <property type="match status" value="1"/>
</dbReference>
<dbReference type="RefSeq" id="WP_125555604.1">
    <property type="nucleotide sequence ID" value="NZ_RBVX01000007.1"/>
</dbReference>
<reference evidence="5 6" key="1">
    <citation type="submission" date="2018-10" db="EMBL/GenBank/DDBJ databases">
        <title>Draft genome sequence of Bacillus salarius IM0101, isolated from a hypersaline soil in Inner Mongolia, China.</title>
        <authorList>
            <person name="Yamprayoonswat W."/>
            <person name="Boonvisut S."/>
            <person name="Jumpathong W."/>
            <person name="Sittihan S."/>
            <person name="Ruangsuj P."/>
            <person name="Wanthongcharoen S."/>
            <person name="Thongpramul N."/>
            <person name="Pimmason S."/>
            <person name="Yu B."/>
            <person name="Yasawong M."/>
        </authorList>
    </citation>
    <scope>NUCLEOTIDE SEQUENCE [LARGE SCALE GENOMIC DNA]</scope>
    <source>
        <strain evidence="5 6">IM0101</strain>
    </source>
</reference>
<evidence type="ECO:0000259" key="4">
    <source>
        <dbReference type="Pfam" id="PF22725"/>
    </source>
</evidence>
<keyword evidence="2" id="KW-0560">Oxidoreductase</keyword>
<accession>A0A3R9P5Z9</accession>
<organism evidence="5 6">
    <name type="scientific">Salibacterium salarium</name>
    <dbReference type="NCBI Taxonomy" id="284579"/>
    <lineage>
        <taxon>Bacteria</taxon>
        <taxon>Bacillati</taxon>
        <taxon>Bacillota</taxon>
        <taxon>Bacilli</taxon>
        <taxon>Bacillales</taxon>
        <taxon>Bacillaceae</taxon>
    </lineage>
</organism>
<dbReference type="PANTHER" id="PTHR22604">
    <property type="entry name" value="OXIDOREDUCTASES"/>
    <property type="match status" value="1"/>
</dbReference>
<proteinExistence type="inferred from homology"/>
<evidence type="ECO:0000256" key="2">
    <source>
        <dbReference type="ARBA" id="ARBA00023002"/>
    </source>
</evidence>
<dbReference type="GO" id="GO:0016491">
    <property type="term" value="F:oxidoreductase activity"/>
    <property type="evidence" value="ECO:0007669"/>
    <property type="project" value="UniProtKB-KW"/>
</dbReference>
<evidence type="ECO:0000313" key="5">
    <source>
        <dbReference type="EMBL" id="RSL33543.1"/>
    </source>
</evidence>
<keyword evidence="6" id="KW-1185">Reference proteome</keyword>
<sequence>MEETLQWGIIGGARIAQGEFLPALHKSEQGEIRAVASKSGSSDEYQDIPVFYPSYEELLDDRLIDAVYIALPNSLHAEWAKKAMEKGKHVLLEKPAGISLQEVTDMKKAAEKNQVVLMEAFMHQFHKQHDVIKKLLQKNKLGEWQYFKAHFSFQITNLDDIRLKKELGGGALYDIGCYGIHTMNQLLEWKPEKVTTRGKRNETNGVDVLSTSIFEDENGRFAEILASFDLPPMNQYEIICEKGSILLEHAYRPDASANGCGTITVKDQNGTVVSTTDVQDDAYLNEINHIQACIRENTSPLYTLGDSEEVNLLVERAYQSLREQKTKDIKF</sequence>
<feature type="domain" description="GFO/IDH/MocA-like oxidoreductase" evidence="4">
    <location>
        <begin position="132"/>
        <end position="245"/>
    </location>
</feature>
<dbReference type="SUPFAM" id="SSF51735">
    <property type="entry name" value="NAD(P)-binding Rossmann-fold domains"/>
    <property type="match status" value="1"/>
</dbReference>
<evidence type="ECO:0000259" key="3">
    <source>
        <dbReference type="Pfam" id="PF01408"/>
    </source>
</evidence>
<dbReference type="EMBL" id="RBVX01000007">
    <property type="protein sequence ID" value="RSL33543.1"/>
    <property type="molecule type" value="Genomic_DNA"/>
</dbReference>
<dbReference type="Gene3D" id="3.30.360.10">
    <property type="entry name" value="Dihydrodipicolinate Reductase, domain 2"/>
    <property type="match status" value="1"/>
</dbReference>